<evidence type="ECO:0000256" key="1">
    <source>
        <dbReference type="SAM" id="Phobius"/>
    </source>
</evidence>
<comment type="caution">
    <text evidence="2">The sequence shown here is derived from an EMBL/GenBank/DDBJ whole genome shotgun (WGS) entry which is preliminary data.</text>
</comment>
<gene>
    <name evidence="2" type="ORF">QVD17_00166</name>
</gene>
<name>A0AAD8L845_TARER</name>
<keyword evidence="1" id="KW-0472">Membrane</keyword>
<dbReference type="Proteomes" id="UP001229421">
    <property type="component" value="Unassembled WGS sequence"/>
</dbReference>
<dbReference type="EMBL" id="JAUHHV010000001">
    <property type="protein sequence ID" value="KAK1434426.1"/>
    <property type="molecule type" value="Genomic_DNA"/>
</dbReference>
<organism evidence="2 3">
    <name type="scientific">Tagetes erecta</name>
    <name type="common">African marigold</name>
    <dbReference type="NCBI Taxonomy" id="13708"/>
    <lineage>
        <taxon>Eukaryota</taxon>
        <taxon>Viridiplantae</taxon>
        <taxon>Streptophyta</taxon>
        <taxon>Embryophyta</taxon>
        <taxon>Tracheophyta</taxon>
        <taxon>Spermatophyta</taxon>
        <taxon>Magnoliopsida</taxon>
        <taxon>eudicotyledons</taxon>
        <taxon>Gunneridae</taxon>
        <taxon>Pentapetalae</taxon>
        <taxon>asterids</taxon>
        <taxon>campanulids</taxon>
        <taxon>Asterales</taxon>
        <taxon>Asteraceae</taxon>
        <taxon>Asteroideae</taxon>
        <taxon>Heliantheae alliance</taxon>
        <taxon>Tageteae</taxon>
        <taxon>Tagetes</taxon>
    </lineage>
</organism>
<feature type="transmembrane region" description="Helical" evidence="1">
    <location>
        <begin position="78"/>
        <end position="96"/>
    </location>
</feature>
<evidence type="ECO:0000313" key="3">
    <source>
        <dbReference type="Proteomes" id="UP001229421"/>
    </source>
</evidence>
<dbReference type="AlphaFoldDB" id="A0AAD8L845"/>
<proteinExistence type="predicted"/>
<keyword evidence="1" id="KW-1133">Transmembrane helix</keyword>
<evidence type="ECO:0000313" key="2">
    <source>
        <dbReference type="EMBL" id="KAK1434426.1"/>
    </source>
</evidence>
<accession>A0AAD8L845</accession>
<protein>
    <submittedName>
        <fullName evidence="2">Uncharacterized protein</fullName>
    </submittedName>
</protein>
<reference evidence="2" key="1">
    <citation type="journal article" date="2023" name="bioRxiv">
        <title>Improved chromosome-level genome assembly for marigold (Tagetes erecta).</title>
        <authorList>
            <person name="Jiang F."/>
            <person name="Yuan L."/>
            <person name="Wang S."/>
            <person name="Wang H."/>
            <person name="Xu D."/>
            <person name="Wang A."/>
            <person name="Fan W."/>
        </authorList>
    </citation>
    <scope>NUCLEOTIDE SEQUENCE</scope>
    <source>
        <strain evidence="2">WSJ</strain>
        <tissue evidence="2">Leaf</tissue>
    </source>
</reference>
<sequence>MAVSNVGIRQQHRLTEDAAATVMMTTTGAANGVCGLLQWWFVIVHGGLSMFTGVLWYQVMAAMELLSGHKTQQMVDVDCCRVVVGGCLGIMMMLYGNGSSG</sequence>
<keyword evidence="3" id="KW-1185">Reference proteome</keyword>
<feature type="transmembrane region" description="Helical" evidence="1">
    <location>
        <begin position="37"/>
        <end position="57"/>
    </location>
</feature>
<keyword evidence="1" id="KW-0812">Transmembrane</keyword>